<feature type="domain" description="DUF551" evidence="1">
    <location>
        <begin position="4"/>
        <end position="63"/>
    </location>
</feature>
<organism evidence="2">
    <name type="scientific">marine sediment metagenome</name>
    <dbReference type="NCBI Taxonomy" id="412755"/>
    <lineage>
        <taxon>unclassified sequences</taxon>
        <taxon>metagenomes</taxon>
        <taxon>ecological metagenomes</taxon>
    </lineage>
</organism>
<comment type="caution">
    <text evidence="2">The sequence shown here is derived from an EMBL/GenBank/DDBJ whole genome shotgun (WGS) entry which is preliminary data.</text>
</comment>
<gene>
    <name evidence="2" type="ORF">LCGC14_2845770</name>
</gene>
<evidence type="ECO:0000313" key="2">
    <source>
        <dbReference type="EMBL" id="KKK78220.1"/>
    </source>
</evidence>
<evidence type="ECO:0000259" key="1">
    <source>
        <dbReference type="Pfam" id="PF04448"/>
    </source>
</evidence>
<dbReference type="AlphaFoldDB" id="A0A0F8YWI6"/>
<reference evidence="2" key="1">
    <citation type="journal article" date="2015" name="Nature">
        <title>Complex archaea that bridge the gap between prokaryotes and eukaryotes.</title>
        <authorList>
            <person name="Spang A."/>
            <person name="Saw J.H."/>
            <person name="Jorgensen S.L."/>
            <person name="Zaremba-Niedzwiedzka K."/>
            <person name="Martijn J."/>
            <person name="Lind A.E."/>
            <person name="van Eijk R."/>
            <person name="Schleper C."/>
            <person name="Guy L."/>
            <person name="Ettema T.J."/>
        </authorList>
    </citation>
    <scope>NUCLEOTIDE SEQUENCE</scope>
</reference>
<protein>
    <recommendedName>
        <fullName evidence="1">DUF551 domain-containing protein</fullName>
    </recommendedName>
</protein>
<dbReference type="Pfam" id="PF04448">
    <property type="entry name" value="DUF551"/>
    <property type="match status" value="1"/>
</dbReference>
<dbReference type="EMBL" id="LAZR01054593">
    <property type="protein sequence ID" value="KKK78220.1"/>
    <property type="molecule type" value="Genomic_DNA"/>
</dbReference>
<name>A0A0F8YWI6_9ZZZZ</name>
<sequence length="67" mass="8027">MNDEWISVKDRLPKNDDEVLVYHKSKNIDDIGTAYFKIDMWHWDDYTILENVSHWQPLPPPPTTTKK</sequence>
<dbReference type="InterPro" id="IPR007539">
    <property type="entry name" value="DUF551"/>
</dbReference>
<proteinExistence type="predicted"/>
<accession>A0A0F8YWI6</accession>